<keyword evidence="5" id="KW-0029">Amino-acid transport</keyword>
<feature type="transmembrane region" description="Helical" evidence="9">
    <location>
        <begin position="143"/>
        <end position="160"/>
    </location>
</feature>
<dbReference type="Proteomes" id="UP000214603">
    <property type="component" value="Unassembled WGS sequence"/>
</dbReference>
<keyword evidence="2" id="KW-0813">Transport</keyword>
<organism evidence="10 11">
    <name type="scientific">Candidimonas nitroreducens</name>
    <dbReference type="NCBI Taxonomy" id="683354"/>
    <lineage>
        <taxon>Bacteria</taxon>
        <taxon>Pseudomonadati</taxon>
        <taxon>Pseudomonadota</taxon>
        <taxon>Betaproteobacteria</taxon>
        <taxon>Burkholderiales</taxon>
        <taxon>Alcaligenaceae</taxon>
        <taxon>Candidimonas</taxon>
    </lineage>
</organism>
<dbReference type="AlphaFoldDB" id="A0A225MQN1"/>
<keyword evidence="6 9" id="KW-1133">Transmembrane helix</keyword>
<protein>
    <submittedName>
        <fullName evidence="10">Branched-chain amino acid ABC transporter permease</fullName>
    </submittedName>
</protein>
<dbReference type="CDD" id="cd06582">
    <property type="entry name" value="TM_PBP1_LivH_like"/>
    <property type="match status" value="1"/>
</dbReference>
<evidence type="ECO:0000256" key="2">
    <source>
        <dbReference type="ARBA" id="ARBA00022448"/>
    </source>
</evidence>
<feature type="transmembrane region" description="Helical" evidence="9">
    <location>
        <begin position="95"/>
        <end position="114"/>
    </location>
</feature>
<dbReference type="GO" id="GO:0022857">
    <property type="term" value="F:transmembrane transporter activity"/>
    <property type="evidence" value="ECO:0007669"/>
    <property type="project" value="InterPro"/>
</dbReference>
<keyword evidence="11" id="KW-1185">Reference proteome</keyword>
<dbReference type="Pfam" id="PF02653">
    <property type="entry name" value="BPD_transp_2"/>
    <property type="match status" value="1"/>
</dbReference>
<dbReference type="EMBL" id="NJIH01000003">
    <property type="protein sequence ID" value="OWT63584.1"/>
    <property type="molecule type" value="Genomic_DNA"/>
</dbReference>
<comment type="caution">
    <text evidence="10">The sequence shown here is derived from an EMBL/GenBank/DDBJ whole genome shotgun (WGS) entry which is preliminary data.</text>
</comment>
<comment type="similarity">
    <text evidence="8">Belongs to the binding-protein-dependent transport system permease family. LivHM subfamily.</text>
</comment>
<evidence type="ECO:0000256" key="9">
    <source>
        <dbReference type="SAM" id="Phobius"/>
    </source>
</evidence>
<evidence type="ECO:0000256" key="1">
    <source>
        <dbReference type="ARBA" id="ARBA00004651"/>
    </source>
</evidence>
<feature type="transmembrane region" description="Helical" evidence="9">
    <location>
        <begin position="271"/>
        <end position="294"/>
    </location>
</feature>
<dbReference type="PANTHER" id="PTHR11795">
    <property type="entry name" value="BRANCHED-CHAIN AMINO ACID TRANSPORT SYSTEM PERMEASE PROTEIN LIVH"/>
    <property type="match status" value="1"/>
</dbReference>
<dbReference type="GO" id="GO:0005886">
    <property type="term" value="C:plasma membrane"/>
    <property type="evidence" value="ECO:0007669"/>
    <property type="project" value="UniProtKB-SubCell"/>
</dbReference>
<dbReference type="OrthoDB" id="9807115at2"/>
<feature type="transmembrane region" description="Helical" evidence="9">
    <location>
        <begin position="41"/>
        <end position="74"/>
    </location>
</feature>
<feature type="transmembrane region" description="Helical" evidence="9">
    <location>
        <begin position="12"/>
        <end position="35"/>
    </location>
</feature>
<evidence type="ECO:0000256" key="5">
    <source>
        <dbReference type="ARBA" id="ARBA00022970"/>
    </source>
</evidence>
<evidence type="ECO:0000256" key="7">
    <source>
        <dbReference type="ARBA" id="ARBA00023136"/>
    </source>
</evidence>
<accession>A0A225MQN1</accession>
<keyword evidence="7 9" id="KW-0472">Membrane</keyword>
<comment type="subcellular location">
    <subcellularLocation>
        <location evidence="1">Cell membrane</location>
        <topology evidence="1">Multi-pass membrane protein</topology>
    </subcellularLocation>
</comment>
<evidence type="ECO:0000256" key="4">
    <source>
        <dbReference type="ARBA" id="ARBA00022692"/>
    </source>
</evidence>
<dbReference type="RefSeq" id="WP_088602166.1">
    <property type="nucleotide sequence ID" value="NZ_NJIH01000003.1"/>
</dbReference>
<evidence type="ECO:0000256" key="6">
    <source>
        <dbReference type="ARBA" id="ARBA00022989"/>
    </source>
</evidence>
<dbReference type="PANTHER" id="PTHR11795:SF442">
    <property type="entry name" value="ABC TRANSPORTER ATP-BINDING PROTEIN"/>
    <property type="match status" value="1"/>
</dbReference>
<evidence type="ECO:0000256" key="8">
    <source>
        <dbReference type="ARBA" id="ARBA00037998"/>
    </source>
</evidence>
<evidence type="ECO:0000256" key="3">
    <source>
        <dbReference type="ARBA" id="ARBA00022475"/>
    </source>
</evidence>
<evidence type="ECO:0000313" key="10">
    <source>
        <dbReference type="EMBL" id="OWT63584.1"/>
    </source>
</evidence>
<reference evidence="11" key="1">
    <citation type="submission" date="2017-06" db="EMBL/GenBank/DDBJ databases">
        <title>Herbaspirillum phytohormonus sp. nov., isolated from the root nodule of Robinia pseudoacacia in lead-zinc mine.</title>
        <authorList>
            <person name="Fan M."/>
            <person name="Lin Y."/>
        </authorList>
    </citation>
    <scope>NUCLEOTIDE SEQUENCE [LARGE SCALE GENOMIC DNA]</scope>
    <source>
        <strain evidence="11">SC-089</strain>
    </source>
</reference>
<feature type="transmembrane region" description="Helical" evidence="9">
    <location>
        <begin position="226"/>
        <end position="251"/>
    </location>
</feature>
<dbReference type="InterPro" id="IPR001851">
    <property type="entry name" value="ABC_transp_permease"/>
</dbReference>
<sequence>MYMLIEQFMNGLQYGALLFLLSAGLTLIFGIMNVVNLAHGSFYMVGAFCAASALATSGSFFVAVLAAVVGAGLYGLVVERLVISRLYQRDHLDQVLATLGLIFFTNALVTLLFGRSPPTVTTPAFLAGSVPILPGLQYPVMRLAFIAVGALVAVGLWLLISRTRVGMLVRAGADDSDMVDALGVNIRRLFMLVFGLGALLCGFAGVMAAPLLAVEIGMGEKVLITTFVVIVVGGIGSVRGALVGSLLVGMTDALGRAYIPIWMSQLLPPEYADSISSSLVSASIYILMAIVLLLKPRGLIPAQR</sequence>
<name>A0A225MQN1_9BURK</name>
<dbReference type="GO" id="GO:0006865">
    <property type="term" value="P:amino acid transport"/>
    <property type="evidence" value="ECO:0007669"/>
    <property type="project" value="UniProtKB-KW"/>
</dbReference>
<keyword evidence="4 9" id="KW-0812">Transmembrane</keyword>
<proteinExistence type="inferred from homology"/>
<keyword evidence="3" id="KW-1003">Cell membrane</keyword>
<dbReference type="InterPro" id="IPR052157">
    <property type="entry name" value="BCAA_transport_permease"/>
</dbReference>
<feature type="transmembrane region" description="Helical" evidence="9">
    <location>
        <begin position="189"/>
        <end position="214"/>
    </location>
</feature>
<evidence type="ECO:0000313" key="11">
    <source>
        <dbReference type="Proteomes" id="UP000214603"/>
    </source>
</evidence>
<gene>
    <name evidence="10" type="ORF">CEY11_04460</name>
</gene>